<organism evidence="1 2">
    <name type="scientific">Elysia crispata</name>
    <name type="common">lettuce slug</name>
    <dbReference type="NCBI Taxonomy" id="231223"/>
    <lineage>
        <taxon>Eukaryota</taxon>
        <taxon>Metazoa</taxon>
        <taxon>Spiralia</taxon>
        <taxon>Lophotrochozoa</taxon>
        <taxon>Mollusca</taxon>
        <taxon>Gastropoda</taxon>
        <taxon>Heterobranchia</taxon>
        <taxon>Euthyneura</taxon>
        <taxon>Panpulmonata</taxon>
        <taxon>Sacoglossa</taxon>
        <taxon>Placobranchoidea</taxon>
        <taxon>Plakobranchidae</taxon>
        <taxon>Elysia</taxon>
    </lineage>
</organism>
<evidence type="ECO:0000313" key="1">
    <source>
        <dbReference type="EMBL" id="KAK3782363.1"/>
    </source>
</evidence>
<reference evidence="1" key="1">
    <citation type="journal article" date="2023" name="G3 (Bethesda)">
        <title>A reference genome for the long-term kleptoplast-retaining sea slug Elysia crispata morphotype clarki.</title>
        <authorList>
            <person name="Eastman K.E."/>
            <person name="Pendleton A.L."/>
            <person name="Shaikh M.A."/>
            <person name="Suttiyut T."/>
            <person name="Ogas R."/>
            <person name="Tomko P."/>
            <person name="Gavelis G."/>
            <person name="Widhalm J.R."/>
            <person name="Wisecaver J.H."/>
        </authorList>
    </citation>
    <scope>NUCLEOTIDE SEQUENCE</scope>
    <source>
        <strain evidence="1">ECLA1</strain>
    </source>
</reference>
<dbReference type="AlphaFoldDB" id="A0AAE1A6S2"/>
<proteinExistence type="predicted"/>
<protein>
    <submittedName>
        <fullName evidence="1">Uncharacterized protein</fullName>
    </submittedName>
</protein>
<dbReference type="Proteomes" id="UP001283361">
    <property type="component" value="Unassembled WGS sequence"/>
</dbReference>
<sequence length="110" mass="12383">MTPMPGKPEHNSRSCKYHSVRKASKLYVEDVEGMLHFLKALDSFTSAYSDLNTPILTSKANQTAPMPGQLLAKSRICKNQPARNKHIVLRDQCLQIRQNIVFQMPGCAKL</sequence>
<gene>
    <name evidence="1" type="ORF">RRG08_027911</name>
</gene>
<name>A0AAE1A6S2_9GAST</name>
<dbReference type="EMBL" id="JAWDGP010002514">
    <property type="protein sequence ID" value="KAK3782363.1"/>
    <property type="molecule type" value="Genomic_DNA"/>
</dbReference>
<keyword evidence="2" id="KW-1185">Reference proteome</keyword>
<accession>A0AAE1A6S2</accession>
<evidence type="ECO:0000313" key="2">
    <source>
        <dbReference type="Proteomes" id="UP001283361"/>
    </source>
</evidence>
<comment type="caution">
    <text evidence="1">The sequence shown here is derived from an EMBL/GenBank/DDBJ whole genome shotgun (WGS) entry which is preliminary data.</text>
</comment>